<evidence type="ECO:0000313" key="2">
    <source>
        <dbReference type="EMBL" id="GAI85073.1"/>
    </source>
</evidence>
<accession>X1RWN6</accession>
<dbReference type="InterPro" id="IPR013108">
    <property type="entry name" value="Amidohydro_3"/>
</dbReference>
<gene>
    <name evidence="2" type="ORF">S12H4_12518</name>
</gene>
<organism evidence="2">
    <name type="scientific">marine sediment metagenome</name>
    <dbReference type="NCBI Taxonomy" id="412755"/>
    <lineage>
        <taxon>unclassified sequences</taxon>
        <taxon>metagenomes</taxon>
        <taxon>ecological metagenomes</taxon>
    </lineage>
</organism>
<dbReference type="InterPro" id="IPR011059">
    <property type="entry name" value="Metal-dep_hydrolase_composite"/>
</dbReference>
<dbReference type="SUPFAM" id="SSF51556">
    <property type="entry name" value="Metallo-dependent hydrolases"/>
    <property type="match status" value="1"/>
</dbReference>
<dbReference type="GO" id="GO:0016810">
    <property type="term" value="F:hydrolase activity, acting on carbon-nitrogen (but not peptide) bonds"/>
    <property type="evidence" value="ECO:0007669"/>
    <property type="project" value="InterPro"/>
</dbReference>
<dbReference type="InterPro" id="IPR032466">
    <property type="entry name" value="Metal_Hydrolase"/>
</dbReference>
<protein>
    <recommendedName>
        <fullName evidence="1">Amidohydrolase 3 domain-containing protein</fullName>
    </recommendedName>
</protein>
<dbReference type="EMBL" id="BARW01005992">
    <property type="protein sequence ID" value="GAI85073.1"/>
    <property type="molecule type" value="Genomic_DNA"/>
</dbReference>
<name>X1RWN6_9ZZZZ</name>
<dbReference type="AlphaFoldDB" id="X1RWN6"/>
<comment type="caution">
    <text evidence="2">The sequence shown here is derived from an EMBL/GenBank/DDBJ whole genome shotgun (WGS) entry which is preliminary data.</text>
</comment>
<sequence>PIFGNNWYVLKYVRENDIEKLAAYVNWILKATKGYAIKIVNPGGVENWAWGKNCDSVDSPVLYWDVTPRQIVESLAKANELLGLPHSIHVHCNNLGHPGNYEHTIETFKICEGIEPYGERERSLHITHCQFDAYAGTNWGNFESGASQIAEYLNSHKHVSLDAGQVVFTKYATTTMTGDGPWEHALHHLGGTSPWGAKPGMKWINGQVEAESGSGIVPYFFSPKTGVNAVQWAIGLELMLLIKDPWQISHTTDHPNGAPFTTYPMVFKWLMDRKSRKDMLENVVSKKASTASTLTDLDREYTLSELCVVTRAGNAKTLGLRDRGHLGVGAIGDVAIYKLDPNKMNGKAIEKAFSRAAYTIKEGQIIVKNGEIMAMPMGTLIRAEGKIKENIHEVMMEEVKASWRDHYSINFNNYAVQDAYAPKEKIINHTL</sequence>
<dbReference type="NCBIfam" id="TIGR03121">
    <property type="entry name" value="one_C_dehyd_A"/>
    <property type="match status" value="1"/>
</dbReference>
<feature type="non-terminal residue" evidence="2">
    <location>
        <position position="1"/>
    </location>
</feature>
<feature type="domain" description="Amidohydrolase 3" evidence="1">
    <location>
        <begin position="3"/>
        <end position="367"/>
    </location>
</feature>
<dbReference type="SUPFAM" id="SSF51338">
    <property type="entry name" value="Composite domain of metallo-dependent hydrolases"/>
    <property type="match status" value="1"/>
</dbReference>
<reference evidence="2" key="1">
    <citation type="journal article" date="2014" name="Front. Microbiol.">
        <title>High frequency of phylogenetically diverse reductive dehalogenase-homologous genes in deep subseafloor sedimentary metagenomes.</title>
        <authorList>
            <person name="Kawai M."/>
            <person name="Futagami T."/>
            <person name="Toyoda A."/>
            <person name="Takaki Y."/>
            <person name="Nishi S."/>
            <person name="Hori S."/>
            <person name="Arai W."/>
            <person name="Tsubouchi T."/>
            <person name="Morono Y."/>
            <person name="Uchiyama I."/>
            <person name="Ito T."/>
            <person name="Fujiyama A."/>
            <person name="Inagaki F."/>
            <person name="Takami H."/>
        </authorList>
    </citation>
    <scope>NUCLEOTIDE SEQUENCE</scope>
    <source>
        <strain evidence="2">Expedition CK06-06</strain>
    </source>
</reference>
<proteinExistence type="predicted"/>
<evidence type="ECO:0000259" key="1">
    <source>
        <dbReference type="Pfam" id="PF07969"/>
    </source>
</evidence>
<dbReference type="InterPro" id="IPR012027">
    <property type="entry name" value="Formylmethanofuran_DH_asu"/>
</dbReference>
<dbReference type="Pfam" id="PF07969">
    <property type="entry name" value="Amidohydro_3"/>
    <property type="match status" value="1"/>
</dbReference>